<dbReference type="Proteomes" id="UP000467700">
    <property type="component" value="Unassembled WGS sequence"/>
</dbReference>
<keyword evidence="9" id="KW-0809">Transit peptide</keyword>
<evidence type="ECO:0000256" key="7">
    <source>
        <dbReference type="ARBA" id="ARBA00022553"/>
    </source>
</evidence>
<gene>
    <name evidence="16" type="ORF">AAE3_LOCUS8740</name>
</gene>
<dbReference type="InterPro" id="IPR006162">
    <property type="entry name" value="Ppantetheine_attach_site"/>
</dbReference>
<comment type="pathway">
    <text evidence="2">Lipid metabolism; fatty acid biosynthesis.</text>
</comment>
<evidence type="ECO:0000256" key="3">
    <source>
        <dbReference type="ARBA" id="ARBA00010930"/>
    </source>
</evidence>
<keyword evidence="7" id="KW-0597">Phosphoprotein</keyword>
<keyword evidence="13 14" id="KW-0275">Fatty acid biosynthesis</keyword>
<protein>
    <recommendedName>
        <fullName evidence="14">Acyl carrier protein</fullName>
    </recommendedName>
</protein>
<dbReference type="GO" id="GO:0000036">
    <property type="term" value="F:acyl carrier activity"/>
    <property type="evidence" value="ECO:0007669"/>
    <property type="project" value="TreeGrafter"/>
</dbReference>
<dbReference type="PROSITE" id="PS00012">
    <property type="entry name" value="PHOSPHOPANTETHEINE"/>
    <property type="match status" value="1"/>
</dbReference>
<evidence type="ECO:0000256" key="1">
    <source>
        <dbReference type="ARBA" id="ARBA00004173"/>
    </source>
</evidence>
<dbReference type="PROSITE" id="PS50075">
    <property type="entry name" value="CARRIER"/>
    <property type="match status" value="1"/>
</dbReference>
<dbReference type="InterPro" id="IPR009081">
    <property type="entry name" value="PP-bd_ACP"/>
</dbReference>
<keyword evidence="4" id="KW-0813">Transport</keyword>
<dbReference type="PANTHER" id="PTHR20863">
    <property type="entry name" value="ACYL CARRIER PROTEIN"/>
    <property type="match status" value="1"/>
</dbReference>
<evidence type="ECO:0000313" key="16">
    <source>
        <dbReference type="EMBL" id="CAA7266524.1"/>
    </source>
</evidence>
<evidence type="ECO:0000256" key="9">
    <source>
        <dbReference type="ARBA" id="ARBA00022946"/>
    </source>
</evidence>
<evidence type="ECO:0000256" key="10">
    <source>
        <dbReference type="ARBA" id="ARBA00022982"/>
    </source>
</evidence>
<keyword evidence="11" id="KW-0443">Lipid metabolism</keyword>
<comment type="caution">
    <text evidence="16">The sequence shown here is derived from an EMBL/GenBank/DDBJ whole genome shotgun (WGS) entry which is preliminary data.</text>
</comment>
<keyword evidence="6 14" id="KW-0444">Lipid biosynthesis</keyword>
<dbReference type="Gene3D" id="1.10.1200.10">
    <property type="entry name" value="ACP-like"/>
    <property type="match status" value="1"/>
</dbReference>
<evidence type="ECO:0000256" key="8">
    <source>
        <dbReference type="ARBA" id="ARBA00022832"/>
    </source>
</evidence>
<dbReference type="FunFam" id="1.10.1200.10:FF:000003">
    <property type="entry name" value="Acyl carrier protein"/>
    <property type="match status" value="1"/>
</dbReference>
<dbReference type="Pfam" id="PF00550">
    <property type="entry name" value="PP-binding"/>
    <property type="match status" value="1"/>
</dbReference>
<dbReference type="SUPFAM" id="SSF47336">
    <property type="entry name" value="ACP-like"/>
    <property type="match status" value="1"/>
</dbReference>
<evidence type="ECO:0000256" key="11">
    <source>
        <dbReference type="ARBA" id="ARBA00023098"/>
    </source>
</evidence>
<dbReference type="PANTHER" id="PTHR20863:SF28">
    <property type="entry name" value="ACYL CARRIER PROTEIN, MITOCHONDRIAL"/>
    <property type="match status" value="1"/>
</dbReference>
<evidence type="ECO:0000256" key="14">
    <source>
        <dbReference type="RuleBase" id="RU000722"/>
    </source>
</evidence>
<dbReference type="InterPro" id="IPR036736">
    <property type="entry name" value="ACP-like_sf"/>
</dbReference>
<dbReference type="GO" id="GO:0099128">
    <property type="term" value="C:mitochondrial [2Fe-2S] assembly complex"/>
    <property type="evidence" value="ECO:0007669"/>
    <property type="project" value="UniProtKB-ARBA"/>
</dbReference>
<accession>A0A8S0VY24</accession>
<evidence type="ECO:0000256" key="12">
    <source>
        <dbReference type="ARBA" id="ARBA00023128"/>
    </source>
</evidence>
<proteinExistence type="inferred from homology"/>
<evidence type="ECO:0000256" key="13">
    <source>
        <dbReference type="ARBA" id="ARBA00023160"/>
    </source>
</evidence>
<dbReference type="InterPro" id="IPR003231">
    <property type="entry name" value="ACP"/>
</dbReference>
<dbReference type="NCBIfam" id="NF002148">
    <property type="entry name" value="PRK00982.1-2"/>
    <property type="match status" value="1"/>
</dbReference>
<dbReference type="OrthoDB" id="448946at2759"/>
<reference evidence="16 17" key="1">
    <citation type="submission" date="2020-01" db="EMBL/GenBank/DDBJ databases">
        <authorList>
            <person name="Gupta K D."/>
        </authorList>
    </citation>
    <scope>NUCLEOTIDE SEQUENCE [LARGE SCALE GENOMIC DNA]</scope>
</reference>
<organism evidence="16 17">
    <name type="scientific">Cyclocybe aegerita</name>
    <name type="common">Black poplar mushroom</name>
    <name type="synonym">Agrocybe aegerita</name>
    <dbReference type="NCBI Taxonomy" id="1973307"/>
    <lineage>
        <taxon>Eukaryota</taxon>
        <taxon>Fungi</taxon>
        <taxon>Dikarya</taxon>
        <taxon>Basidiomycota</taxon>
        <taxon>Agaricomycotina</taxon>
        <taxon>Agaricomycetes</taxon>
        <taxon>Agaricomycetidae</taxon>
        <taxon>Agaricales</taxon>
        <taxon>Agaricineae</taxon>
        <taxon>Bolbitiaceae</taxon>
        <taxon>Cyclocybe</taxon>
    </lineage>
</organism>
<comment type="similarity">
    <text evidence="3">Belongs to the acyl carrier protein (ACP) family.</text>
</comment>
<dbReference type="HAMAP" id="MF_01217">
    <property type="entry name" value="Acyl_carrier"/>
    <property type="match status" value="1"/>
</dbReference>
<keyword evidence="17" id="KW-1185">Reference proteome</keyword>
<name>A0A8S0VY24_CYCAE</name>
<evidence type="ECO:0000313" key="17">
    <source>
        <dbReference type="Proteomes" id="UP000467700"/>
    </source>
</evidence>
<dbReference type="NCBIfam" id="TIGR00517">
    <property type="entry name" value="acyl_carrier"/>
    <property type="match status" value="1"/>
</dbReference>
<keyword evidence="10" id="KW-0249">Electron transport</keyword>
<feature type="domain" description="Carrier" evidence="15">
    <location>
        <begin position="81"/>
        <end position="156"/>
    </location>
</feature>
<comment type="subcellular location">
    <subcellularLocation>
        <location evidence="1">Mitochondrion</location>
    </subcellularLocation>
</comment>
<keyword evidence="12" id="KW-0496">Mitochondrion</keyword>
<keyword evidence="8" id="KW-0276">Fatty acid metabolism</keyword>
<dbReference type="GO" id="GO:0000035">
    <property type="term" value="F:acyl binding"/>
    <property type="evidence" value="ECO:0007669"/>
    <property type="project" value="TreeGrafter"/>
</dbReference>
<dbReference type="EMBL" id="CACVBS010000055">
    <property type="protein sequence ID" value="CAA7266524.1"/>
    <property type="molecule type" value="Genomic_DNA"/>
</dbReference>
<sequence>MFSLFSTNNSLNHLLITRHVSTFSLRVAFGFVKLALPIMSLLSRLLPRAAGLSRVARSTHTAHRIWVPRAMYSSGGGLTRQVITSRILETLKGYEKIDPAKLTPTASFSQDLGLDSLDAVEVVMAVEEEFSIEIPDAEADEIQTVAQAIDYIAKTPEGPIVFLIHRTLFPANQLSLPICSSLMDWS</sequence>
<keyword evidence="5 14" id="KW-0596">Phosphopantetheine</keyword>
<evidence type="ECO:0000256" key="2">
    <source>
        <dbReference type="ARBA" id="ARBA00005194"/>
    </source>
</evidence>
<dbReference type="AlphaFoldDB" id="A0A8S0VY24"/>
<comment type="function">
    <text evidence="14">Carrier of the growing fatty acid chain in fatty acid biosynthesis.</text>
</comment>
<evidence type="ECO:0000256" key="6">
    <source>
        <dbReference type="ARBA" id="ARBA00022516"/>
    </source>
</evidence>
<evidence type="ECO:0000256" key="5">
    <source>
        <dbReference type="ARBA" id="ARBA00022450"/>
    </source>
</evidence>
<evidence type="ECO:0000256" key="4">
    <source>
        <dbReference type="ARBA" id="ARBA00022448"/>
    </source>
</evidence>
<evidence type="ECO:0000259" key="15">
    <source>
        <dbReference type="PROSITE" id="PS50075"/>
    </source>
</evidence>